<dbReference type="AlphaFoldDB" id="A0A4Q2SEL4"/>
<dbReference type="OrthoDB" id="9802771at2"/>
<dbReference type="InterPro" id="IPR052541">
    <property type="entry name" value="SQRD"/>
</dbReference>
<dbReference type="InterPro" id="IPR023753">
    <property type="entry name" value="FAD/NAD-binding_dom"/>
</dbReference>
<feature type="domain" description="FAD/NAD(P)-binding" evidence="2">
    <location>
        <begin position="64"/>
        <end position="354"/>
    </location>
</feature>
<dbReference type="GO" id="GO:0016491">
    <property type="term" value="F:oxidoreductase activity"/>
    <property type="evidence" value="ECO:0007669"/>
    <property type="project" value="InterPro"/>
</dbReference>
<comment type="caution">
    <text evidence="3">The sequence shown here is derived from an EMBL/GenBank/DDBJ whole genome shotgun (WGS) entry which is preliminary data.</text>
</comment>
<organism evidence="3 4">
    <name type="scientific">Nocardioides ganghwensis</name>
    <dbReference type="NCBI Taxonomy" id="252230"/>
    <lineage>
        <taxon>Bacteria</taxon>
        <taxon>Bacillati</taxon>
        <taxon>Actinomycetota</taxon>
        <taxon>Actinomycetes</taxon>
        <taxon>Propionibacteriales</taxon>
        <taxon>Nocardioidaceae</taxon>
        <taxon>Nocardioides</taxon>
    </lineage>
</organism>
<evidence type="ECO:0000313" key="3">
    <source>
        <dbReference type="EMBL" id="RYC01534.1"/>
    </source>
</evidence>
<sequence>MCTTLEHVFEQVKHLDERMFEAPEGPARRGPTDLPAAPTSDERGGTTTRRRRTTTQGERAMSRKKVLVLGGNFGGLTAAITVKHQLHGDVDVTVVSSSDEFLFTPSLIWVPFGKRTRADITFKLGPTFEDHEVEFVHAEATAIDPEARRVETTAGPQDYDYLVIATGYRNRFDVIPGLGEGGNAFTITTLDDAIHAGEGWRRFREKPGDVVIGATQGAGCFGAAYEFLFNTSYQLKKAGLKDRVKLTYVSAEPFLGHFGIGGLPHGEALLGMFLKKERIDVVLDTAMDHVDEGRLVLADGRALDFGYAMIIPPFSGQEVILRTPKLADDNGFVKVRDTYQSEAYDDVYAVGVAAAVDVPWQTPTPVGIPKTGFPTEQQAHVAAVNIAAQIKGEAPDAHKAFGDIPAVCVMDAGNNGVIILADKMLPPRKHGVLIPGPQAHAMKLGFEKYFLWKMKHGQVRLP</sequence>
<dbReference type="Proteomes" id="UP000293291">
    <property type="component" value="Unassembled WGS sequence"/>
</dbReference>
<accession>A0A4Q2SEL4</accession>
<gene>
    <name evidence="3" type="ORF">EUA07_11485</name>
</gene>
<proteinExistence type="predicted"/>
<evidence type="ECO:0000313" key="4">
    <source>
        <dbReference type="Proteomes" id="UP000293291"/>
    </source>
</evidence>
<name>A0A4Q2SEL4_9ACTN</name>
<evidence type="ECO:0000256" key="1">
    <source>
        <dbReference type="SAM" id="MobiDB-lite"/>
    </source>
</evidence>
<reference evidence="3 4" key="1">
    <citation type="submission" date="2019-01" db="EMBL/GenBank/DDBJ databases">
        <title>Novel species of Nocardioides.</title>
        <authorList>
            <person name="Liu Q."/>
            <person name="Xin Y.-H."/>
        </authorList>
    </citation>
    <scope>NUCLEOTIDE SEQUENCE [LARGE SCALE GENOMIC DNA]</scope>
    <source>
        <strain evidence="3 4">CGMCC 4.6875</strain>
    </source>
</reference>
<dbReference type="Pfam" id="PF07992">
    <property type="entry name" value="Pyr_redox_2"/>
    <property type="match status" value="1"/>
</dbReference>
<protein>
    <submittedName>
        <fullName evidence="3">Pyridine nucleotide-disulfide oxidoreductase</fullName>
    </submittedName>
</protein>
<dbReference type="PANTHER" id="PTHR43755:SF1">
    <property type="entry name" value="FAD-DEPENDENT PYRIDINE NUCLEOTIDE-DISULPHIDE OXIDOREDUCTASE"/>
    <property type="match status" value="1"/>
</dbReference>
<dbReference type="SUPFAM" id="SSF51905">
    <property type="entry name" value="FAD/NAD(P)-binding domain"/>
    <property type="match status" value="2"/>
</dbReference>
<dbReference type="PANTHER" id="PTHR43755">
    <property type="match status" value="1"/>
</dbReference>
<keyword evidence="4" id="KW-1185">Reference proteome</keyword>
<dbReference type="EMBL" id="SDWU01000011">
    <property type="protein sequence ID" value="RYC01534.1"/>
    <property type="molecule type" value="Genomic_DNA"/>
</dbReference>
<feature type="region of interest" description="Disordered" evidence="1">
    <location>
        <begin position="23"/>
        <end position="60"/>
    </location>
</feature>
<dbReference type="InterPro" id="IPR036188">
    <property type="entry name" value="FAD/NAD-bd_sf"/>
</dbReference>
<evidence type="ECO:0000259" key="2">
    <source>
        <dbReference type="Pfam" id="PF07992"/>
    </source>
</evidence>
<dbReference type="Gene3D" id="3.50.50.100">
    <property type="match status" value="1"/>
</dbReference>